<evidence type="ECO:0000256" key="1">
    <source>
        <dbReference type="SAM" id="MobiDB-lite"/>
    </source>
</evidence>
<keyword evidence="3" id="KW-1185">Reference proteome</keyword>
<feature type="compositionally biased region" description="Acidic residues" evidence="1">
    <location>
        <begin position="30"/>
        <end position="44"/>
    </location>
</feature>
<evidence type="ECO:0000313" key="2">
    <source>
        <dbReference type="EMBL" id="MPC92252.1"/>
    </source>
</evidence>
<feature type="region of interest" description="Disordered" evidence="1">
    <location>
        <begin position="1"/>
        <end position="85"/>
    </location>
</feature>
<organism evidence="2 3">
    <name type="scientific">Portunus trituberculatus</name>
    <name type="common">Swimming crab</name>
    <name type="synonym">Neptunus trituberculatus</name>
    <dbReference type="NCBI Taxonomy" id="210409"/>
    <lineage>
        <taxon>Eukaryota</taxon>
        <taxon>Metazoa</taxon>
        <taxon>Ecdysozoa</taxon>
        <taxon>Arthropoda</taxon>
        <taxon>Crustacea</taxon>
        <taxon>Multicrustacea</taxon>
        <taxon>Malacostraca</taxon>
        <taxon>Eumalacostraca</taxon>
        <taxon>Eucarida</taxon>
        <taxon>Decapoda</taxon>
        <taxon>Pleocyemata</taxon>
        <taxon>Brachyura</taxon>
        <taxon>Eubrachyura</taxon>
        <taxon>Portunoidea</taxon>
        <taxon>Portunidae</taxon>
        <taxon>Portuninae</taxon>
        <taxon>Portunus</taxon>
    </lineage>
</organism>
<evidence type="ECO:0000313" key="3">
    <source>
        <dbReference type="Proteomes" id="UP000324222"/>
    </source>
</evidence>
<protein>
    <submittedName>
        <fullName evidence="2">Uncharacterized protein</fullName>
    </submittedName>
</protein>
<accession>A0A5B7J7U8</accession>
<sequence length="85" mass="9461">MATSVLPKQYANPQVLSSYSSLEPTAGGHEEEEEEEEDEEEEEEVQSKEEEVGGDFGDMAPEYAMRRGCGPPTAARRLLQPPRFT</sequence>
<gene>
    <name evidence="2" type="ORF">E2C01_087331</name>
</gene>
<dbReference type="AlphaFoldDB" id="A0A5B7J7U8"/>
<dbReference type="EMBL" id="VSRR010090611">
    <property type="protein sequence ID" value="MPC92252.1"/>
    <property type="molecule type" value="Genomic_DNA"/>
</dbReference>
<dbReference type="Proteomes" id="UP000324222">
    <property type="component" value="Unassembled WGS sequence"/>
</dbReference>
<proteinExistence type="predicted"/>
<comment type="caution">
    <text evidence="2">The sequence shown here is derived from an EMBL/GenBank/DDBJ whole genome shotgun (WGS) entry which is preliminary data.</text>
</comment>
<feature type="compositionally biased region" description="Polar residues" evidence="1">
    <location>
        <begin position="11"/>
        <end position="23"/>
    </location>
</feature>
<name>A0A5B7J7U8_PORTR</name>
<reference evidence="2 3" key="1">
    <citation type="submission" date="2019-05" db="EMBL/GenBank/DDBJ databases">
        <title>Another draft genome of Portunus trituberculatus and its Hox gene families provides insights of decapod evolution.</title>
        <authorList>
            <person name="Jeong J.-H."/>
            <person name="Song I."/>
            <person name="Kim S."/>
            <person name="Choi T."/>
            <person name="Kim D."/>
            <person name="Ryu S."/>
            <person name="Kim W."/>
        </authorList>
    </citation>
    <scope>NUCLEOTIDE SEQUENCE [LARGE SCALE GENOMIC DNA]</scope>
    <source>
        <tissue evidence="2">Muscle</tissue>
    </source>
</reference>